<organism evidence="1 2">
    <name type="scientific">Roseimicrobium gellanilyticum</name>
    <dbReference type="NCBI Taxonomy" id="748857"/>
    <lineage>
        <taxon>Bacteria</taxon>
        <taxon>Pseudomonadati</taxon>
        <taxon>Verrucomicrobiota</taxon>
        <taxon>Verrucomicrobiia</taxon>
        <taxon>Verrucomicrobiales</taxon>
        <taxon>Verrucomicrobiaceae</taxon>
        <taxon>Roseimicrobium</taxon>
    </lineage>
</organism>
<keyword evidence="2" id="KW-1185">Reference proteome</keyword>
<reference evidence="1 2" key="1">
    <citation type="submission" date="2018-06" db="EMBL/GenBank/DDBJ databases">
        <title>Genomic Encyclopedia of Type Strains, Phase IV (KMG-IV): sequencing the most valuable type-strain genomes for metagenomic binning, comparative biology and taxonomic classification.</title>
        <authorList>
            <person name="Goeker M."/>
        </authorList>
    </citation>
    <scope>NUCLEOTIDE SEQUENCE [LARGE SCALE GENOMIC DNA]</scope>
    <source>
        <strain evidence="1 2">DSM 25532</strain>
    </source>
</reference>
<dbReference type="Proteomes" id="UP000253426">
    <property type="component" value="Unassembled WGS sequence"/>
</dbReference>
<gene>
    <name evidence="1" type="ORF">DES53_102548</name>
</gene>
<accession>A0A366HR84</accession>
<evidence type="ECO:0000313" key="1">
    <source>
        <dbReference type="EMBL" id="RBP46162.1"/>
    </source>
</evidence>
<sequence length="179" mass="19688">MELAPDDASIRKEIESVFGSAARPKVFTVADGDPECMDYDRLFHAHIPVTLPIKEFVSGMDPLSELLPDGMKYLFPTLVDFVLRTPCQVHSGWAGVGLLNKLWGDSEFRQQCTAIEKDVITKFLRHLRKTRLDLIGECYSIEDFDKISSLWEAGSCVLSTPAAQSTSSAASSSPSSSPC</sequence>
<dbReference type="EMBL" id="QNRR01000002">
    <property type="protein sequence ID" value="RBP46162.1"/>
    <property type="molecule type" value="Genomic_DNA"/>
</dbReference>
<name>A0A366HR84_9BACT</name>
<comment type="caution">
    <text evidence="1">The sequence shown here is derived from an EMBL/GenBank/DDBJ whole genome shotgun (WGS) entry which is preliminary data.</text>
</comment>
<dbReference type="AlphaFoldDB" id="A0A366HR84"/>
<proteinExistence type="predicted"/>
<protein>
    <submittedName>
        <fullName evidence="1">Uncharacterized protein</fullName>
    </submittedName>
</protein>
<evidence type="ECO:0000313" key="2">
    <source>
        <dbReference type="Proteomes" id="UP000253426"/>
    </source>
</evidence>